<keyword evidence="2" id="KW-0732">Signal</keyword>
<reference evidence="4" key="2">
    <citation type="submission" date="2022-03" db="EMBL/GenBank/DDBJ databases">
        <title>Draft title - Genomic analysis of global carrot germplasm unveils the trajectory of domestication and the origin of high carotenoid orange carrot.</title>
        <authorList>
            <person name="Iorizzo M."/>
            <person name="Ellison S."/>
            <person name="Senalik D."/>
            <person name="Macko-Podgorni A."/>
            <person name="Grzebelus D."/>
            <person name="Bostan H."/>
            <person name="Rolling W."/>
            <person name="Curaba J."/>
            <person name="Simon P."/>
        </authorList>
    </citation>
    <scope>NUCLEOTIDE SEQUENCE</scope>
    <source>
        <tissue evidence="4">Leaf</tissue>
    </source>
</reference>
<feature type="region of interest" description="Disordered" evidence="1">
    <location>
        <begin position="71"/>
        <end position="117"/>
    </location>
</feature>
<feature type="signal peptide" evidence="2">
    <location>
        <begin position="1"/>
        <end position="23"/>
    </location>
</feature>
<reference evidence="3" key="1">
    <citation type="journal article" date="2016" name="Nat. Genet.">
        <title>A high-quality carrot genome assembly provides new insights into carotenoid accumulation and asterid genome evolution.</title>
        <authorList>
            <person name="Iorizzo M."/>
            <person name="Ellison S."/>
            <person name="Senalik D."/>
            <person name="Zeng P."/>
            <person name="Satapoomin P."/>
            <person name="Huang J."/>
            <person name="Bowman M."/>
            <person name="Iovene M."/>
            <person name="Sanseverino W."/>
            <person name="Cavagnaro P."/>
            <person name="Yildiz M."/>
            <person name="Macko-Podgorni A."/>
            <person name="Moranska E."/>
            <person name="Grzebelus E."/>
            <person name="Grzebelus D."/>
            <person name="Ashrafi H."/>
            <person name="Zheng Z."/>
            <person name="Cheng S."/>
            <person name="Spooner D."/>
            <person name="Van Deynze A."/>
            <person name="Simon P."/>
        </authorList>
    </citation>
    <scope>NUCLEOTIDE SEQUENCE [LARGE SCALE GENOMIC DNA]</scope>
    <source>
        <tissue evidence="3">Leaf</tissue>
    </source>
</reference>
<feature type="chain" id="PRO_5007869855" description="Glycine-rich protein" evidence="2">
    <location>
        <begin position="24"/>
        <end position="117"/>
    </location>
</feature>
<evidence type="ECO:0000313" key="3">
    <source>
        <dbReference type="EMBL" id="KZM99726.1"/>
    </source>
</evidence>
<organism evidence="3">
    <name type="scientific">Daucus carota subsp. sativus</name>
    <name type="common">Carrot</name>
    <dbReference type="NCBI Taxonomy" id="79200"/>
    <lineage>
        <taxon>Eukaryota</taxon>
        <taxon>Viridiplantae</taxon>
        <taxon>Streptophyta</taxon>
        <taxon>Embryophyta</taxon>
        <taxon>Tracheophyta</taxon>
        <taxon>Spermatophyta</taxon>
        <taxon>Magnoliopsida</taxon>
        <taxon>eudicotyledons</taxon>
        <taxon>Gunneridae</taxon>
        <taxon>Pentapetalae</taxon>
        <taxon>asterids</taxon>
        <taxon>campanulids</taxon>
        <taxon>Apiales</taxon>
        <taxon>Apiaceae</taxon>
        <taxon>Apioideae</taxon>
        <taxon>Scandiceae</taxon>
        <taxon>Daucinae</taxon>
        <taxon>Daucus</taxon>
        <taxon>Daucus sect. Daucus</taxon>
    </lineage>
</organism>
<sequence length="117" mass="13420">MKNEALLFTVVLYIVLIRNYSITANLDAPTHEALATEYPVRLRGYERVYGWYPGGYDHKWNHKCHRHHRTGYHNHHDGYKHELGGRSGGRGRRGCKWPGGRGVTKAVSKRGAIKKNP</sequence>
<accession>A0A165Z815</accession>
<evidence type="ECO:0000256" key="1">
    <source>
        <dbReference type="SAM" id="MobiDB-lite"/>
    </source>
</evidence>
<evidence type="ECO:0000256" key="2">
    <source>
        <dbReference type="SAM" id="SignalP"/>
    </source>
</evidence>
<dbReference type="AlphaFoldDB" id="A0A165Z815"/>
<name>A0A165Z815_DAUCS</name>
<dbReference type="EMBL" id="CP093346">
    <property type="protein sequence ID" value="WOG98844.1"/>
    <property type="molecule type" value="Genomic_DNA"/>
</dbReference>
<keyword evidence="5" id="KW-1185">Reference proteome</keyword>
<dbReference type="EMBL" id="LNRQ01000004">
    <property type="protein sequence ID" value="KZM99726.1"/>
    <property type="molecule type" value="Genomic_DNA"/>
</dbReference>
<gene>
    <name evidence="3" type="ORF">DCAR_012912</name>
    <name evidence="4" type="ORF">DCAR_0418190</name>
</gene>
<dbReference type="Gramene" id="KZM99726">
    <property type="protein sequence ID" value="KZM99726"/>
    <property type="gene ID" value="DCAR_012912"/>
</dbReference>
<evidence type="ECO:0000313" key="4">
    <source>
        <dbReference type="EMBL" id="WOG98844.1"/>
    </source>
</evidence>
<protein>
    <recommendedName>
        <fullName evidence="6">Glycine-rich protein</fullName>
    </recommendedName>
</protein>
<dbReference type="Proteomes" id="UP000077755">
    <property type="component" value="Chromosome 4"/>
</dbReference>
<feature type="compositionally biased region" description="Basic and acidic residues" evidence="1">
    <location>
        <begin position="74"/>
        <end position="84"/>
    </location>
</feature>
<feature type="compositionally biased region" description="Basic residues" evidence="1">
    <location>
        <begin position="107"/>
        <end position="117"/>
    </location>
</feature>
<evidence type="ECO:0008006" key="6">
    <source>
        <dbReference type="Google" id="ProtNLM"/>
    </source>
</evidence>
<proteinExistence type="predicted"/>
<evidence type="ECO:0000313" key="5">
    <source>
        <dbReference type="Proteomes" id="UP000077755"/>
    </source>
</evidence>